<feature type="disulfide bond" evidence="29">
    <location>
        <begin position="90"/>
        <end position="99"/>
    </location>
</feature>
<evidence type="ECO:0000256" key="17">
    <source>
        <dbReference type="ARBA" id="ARBA00023015"/>
    </source>
</evidence>
<dbReference type="GO" id="GO:0005634">
    <property type="term" value="C:nucleus"/>
    <property type="evidence" value="ECO:0007669"/>
    <property type="project" value="UniProtKB-SubCell"/>
</dbReference>
<feature type="domain" description="EGF-like" evidence="32">
    <location>
        <begin position="453"/>
        <end position="489"/>
    </location>
</feature>
<feature type="disulfide bond" evidence="29">
    <location>
        <begin position="130"/>
        <end position="139"/>
    </location>
</feature>
<feature type="compositionally biased region" description="Polar residues" evidence="30">
    <location>
        <begin position="1413"/>
        <end position="1430"/>
    </location>
</feature>
<name>A0A5E4AC69_MARMO</name>
<dbReference type="FunFam" id="2.10.25.10:FF:000092">
    <property type="entry name" value="Neurogenic locus notch protein 1"/>
    <property type="match status" value="1"/>
</dbReference>
<dbReference type="GO" id="GO:0050793">
    <property type="term" value="P:regulation of developmental process"/>
    <property type="evidence" value="ECO:0007669"/>
    <property type="project" value="InterPro"/>
</dbReference>
<keyword evidence="35" id="KW-1185">Reference proteome</keyword>
<feature type="disulfide bond" evidence="29">
    <location>
        <begin position="818"/>
        <end position="827"/>
    </location>
</feature>
<dbReference type="GO" id="GO:0005737">
    <property type="term" value="C:cytoplasm"/>
    <property type="evidence" value="ECO:0007669"/>
    <property type="project" value="UniProtKB-ARBA"/>
</dbReference>
<dbReference type="FunFam" id="2.10.25.10:FF:000136">
    <property type="entry name" value="Neurogenic locus notch 1"/>
    <property type="match status" value="1"/>
</dbReference>
<feature type="compositionally biased region" description="Basic and acidic residues" evidence="30">
    <location>
        <begin position="1433"/>
        <end position="1442"/>
    </location>
</feature>
<evidence type="ECO:0000256" key="4">
    <source>
        <dbReference type="ARBA" id="ARBA00019142"/>
    </source>
</evidence>
<dbReference type="Gene3D" id="1.25.40.20">
    <property type="entry name" value="Ankyrin repeat-containing domain"/>
    <property type="match status" value="1"/>
</dbReference>
<dbReference type="InterPro" id="IPR011656">
    <property type="entry name" value="Notch_NODP_dom"/>
</dbReference>
<evidence type="ECO:0000256" key="28">
    <source>
        <dbReference type="PROSITE-ProRule" id="PRU00023"/>
    </source>
</evidence>
<dbReference type="PIRSF" id="PIRSF002279">
    <property type="entry name" value="Notch"/>
    <property type="match status" value="1"/>
</dbReference>
<evidence type="ECO:0000313" key="35">
    <source>
        <dbReference type="Proteomes" id="UP000335636"/>
    </source>
</evidence>
<dbReference type="InterPro" id="IPR022362">
    <property type="entry name" value="Notch_1"/>
</dbReference>
<keyword evidence="7 29" id="KW-0245">EGF-like domain</keyword>
<feature type="domain" description="LNR" evidence="33">
    <location>
        <begin position="1641"/>
        <end position="1681"/>
    </location>
</feature>
<feature type="disulfide bond" evidence="29">
    <location>
        <begin position="1010"/>
        <end position="1019"/>
    </location>
</feature>
<evidence type="ECO:0000256" key="18">
    <source>
        <dbReference type="ARBA" id="ARBA00023043"/>
    </source>
</evidence>
<feature type="domain" description="EGF-like" evidence="32">
    <location>
        <begin position="373"/>
        <end position="411"/>
    </location>
</feature>
<evidence type="ECO:0000256" key="2">
    <source>
        <dbReference type="ARBA" id="ARBA00004251"/>
    </source>
</evidence>
<keyword evidence="8" id="KW-0037">Angiogenesis</keyword>
<keyword evidence="10 26" id="KW-0479">Metal-binding</keyword>
<dbReference type="PANTHER" id="PTHR24049:SF22">
    <property type="entry name" value="DROSOPHILA CRUMBS HOMOLOG"/>
    <property type="match status" value="1"/>
</dbReference>
<evidence type="ECO:0000259" key="33">
    <source>
        <dbReference type="PROSITE" id="PS50258"/>
    </source>
</evidence>
<feature type="domain" description="EGF-like" evidence="32">
    <location>
        <begin position="336"/>
        <end position="372"/>
    </location>
</feature>
<dbReference type="CDD" id="cd21702">
    <property type="entry name" value="JMTM_Notch1"/>
    <property type="match status" value="1"/>
</dbReference>
<keyword evidence="24" id="KW-0325">Glycoprotein</keyword>
<feature type="domain" description="EGF-like" evidence="32">
    <location>
        <begin position="296"/>
        <end position="334"/>
    </location>
</feature>
<dbReference type="SUPFAM" id="SSF57196">
    <property type="entry name" value="EGF/Laminin"/>
    <property type="match status" value="14"/>
</dbReference>
<comment type="caution">
    <text evidence="29">Lacks conserved residue(s) required for the propagation of feature annotation.</text>
</comment>
<dbReference type="SMART" id="SM01334">
    <property type="entry name" value="DUF3454"/>
    <property type="match status" value="1"/>
</dbReference>
<evidence type="ECO:0000256" key="14">
    <source>
        <dbReference type="ARBA" id="ARBA00022837"/>
    </source>
</evidence>
<feature type="disulfide bond" evidence="29">
    <location>
        <begin position="972"/>
        <end position="981"/>
    </location>
</feature>
<keyword evidence="17" id="KW-0805">Transcription regulation</keyword>
<feature type="domain" description="EGF-like" evidence="32">
    <location>
        <begin position="1289"/>
        <end position="1319"/>
    </location>
</feature>
<feature type="domain" description="EGF-like" evidence="32">
    <location>
        <begin position="413"/>
        <end position="451"/>
    </location>
</feature>
<keyword evidence="9" id="KW-0812">Transmembrane</keyword>
<feature type="domain" description="EGF-like" evidence="32">
    <location>
        <begin position="258"/>
        <end position="294"/>
    </location>
</feature>
<feature type="disulfide bond" evidence="29">
    <location>
        <begin position="721"/>
        <end position="731"/>
    </location>
</feature>
<dbReference type="GO" id="GO:0030154">
    <property type="term" value="P:cell differentiation"/>
    <property type="evidence" value="ECO:0007669"/>
    <property type="project" value="UniProtKB-KW"/>
</dbReference>
<evidence type="ECO:0000313" key="34">
    <source>
        <dbReference type="EMBL" id="VTJ54252.1"/>
    </source>
</evidence>
<dbReference type="SUPFAM" id="SSF90193">
    <property type="entry name" value="Notch domain"/>
    <property type="match status" value="3"/>
</dbReference>
<feature type="region of interest" description="Disordered" evidence="30">
    <location>
        <begin position="2595"/>
        <end position="2645"/>
    </location>
</feature>
<feature type="domain" description="EGF-like" evidence="32">
    <location>
        <begin position="20"/>
        <end position="59"/>
    </location>
</feature>
<dbReference type="GO" id="GO:0005509">
    <property type="term" value="F:calcium ion binding"/>
    <property type="evidence" value="ECO:0007669"/>
    <property type="project" value="InterPro"/>
</dbReference>
<feature type="disulfide bond" evidence="29">
    <location>
        <begin position="780"/>
        <end position="789"/>
    </location>
</feature>
<dbReference type="InterPro" id="IPR036770">
    <property type="entry name" value="Ankyrin_rpt-contain_sf"/>
</dbReference>
<dbReference type="FunFam" id="1.25.40.20:FF:000005">
    <property type="entry name" value="Neurogenic locus notch 1"/>
    <property type="match status" value="1"/>
</dbReference>
<keyword evidence="16" id="KW-1133">Transmembrane helix</keyword>
<feature type="disulfide bond" evidence="29">
    <location>
        <begin position="742"/>
        <end position="751"/>
    </location>
</feature>
<feature type="disulfide bond" evidence="27 29">
    <location>
        <begin position="441"/>
        <end position="450"/>
    </location>
</feature>
<dbReference type="SMART" id="SM01338">
    <property type="entry name" value="NOD"/>
    <property type="match status" value="1"/>
</dbReference>
<dbReference type="GO" id="GO:0006355">
    <property type="term" value="P:regulation of DNA-templated transcription"/>
    <property type="evidence" value="ECO:0007669"/>
    <property type="project" value="InterPro"/>
</dbReference>
<feature type="domain" description="EGF-like" evidence="32">
    <location>
        <begin position="179"/>
        <end position="217"/>
    </location>
</feature>
<feature type="binding site" evidence="26">
    <location>
        <position position="509"/>
    </location>
    <ligand>
        <name>Ca(2+)</name>
        <dbReference type="ChEBI" id="CHEBI:29108"/>
        <label>3</label>
    </ligand>
</feature>
<feature type="compositionally biased region" description="Basic and acidic residues" evidence="30">
    <location>
        <begin position="2746"/>
        <end position="2767"/>
    </location>
</feature>
<feature type="domain" description="EGF-like" evidence="32">
    <location>
        <begin position="946"/>
        <end position="982"/>
    </location>
</feature>
<evidence type="ECO:0000256" key="21">
    <source>
        <dbReference type="ARBA" id="ARBA00023159"/>
    </source>
</evidence>
<dbReference type="FunFam" id="2.10.25.10:FF:000151">
    <property type="entry name" value="FAT atypical cadherin 4"/>
    <property type="match status" value="1"/>
</dbReference>
<dbReference type="InterPro" id="IPR009030">
    <property type="entry name" value="Growth_fac_rcpt_cys_sf"/>
</dbReference>
<keyword evidence="19" id="KW-0472">Membrane</keyword>
<feature type="repeat" description="ANK" evidence="28">
    <location>
        <begin position="2124"/>
        <end position="2156"/>
    </location>
</feature>
<feature type="compositionally biased region" description="Basic and acidic residues" evidence="30">
    <location>
        <begin position="1383"/>
        <end position="1392"/>
    </location>
</feature>
<dbReference type="InterPro" id="IPR035993">
    <property type="entry name" value="Notch-like_dom_sf"/>
</dbReference>
<feature type="disulfide bond" evidence="29">
    <location>
        <begin position="630"/>
        <end position="639"/>
    </location>
</feature>
<evidence type="ECO:0000256" key="1">
    <source>
        <dbReference type="ARBA" id="ARBA00004123"/>
    </source>
</evidence>
<feature type="disulfide bond" evidence="29">
    <location>
        <begin position="1048"/>
        <end position="1057"/>
    </location>
</feature>
<feature type="disulfide bond" evidence="29">
    <location>
        <begin position="839"/>
        <end position="856"/>
    </location>
</feature>
<feature type="binding site" evidence="26">
    <location>
        <position position="494"/>
    </location>
    <ligand>
        <name>Ca(2+)</name>
        <dbReference type="ChEBI" id="CHEBI:29108"/>
        <label>3</label>
    </ligand>
</feature>
<gene>
    <name evidence="34" type="ORF">MONAX_5E025118</name>
</gene>
<feature type="region of interest" description="Disordered" evidence="30">
    <location>
        <begin position="1243"/>
        <end position="1271"/>
    </location>
</feature>
<feature type="disulfide bond" evidence="29">
    <location>
        <begin position="167"/>
        <end position="176"/>
    </location>
</feature>
<keyword evidence="6" id="KW-1003">Cell membrane</keyword>
<dbReference type="FunFam" id="2.10.25.10:FF:000524">
    <property type="entry name" value="Neurogenic locus notch protein 1"/>
    <property type="match status" value="1"/>
</dbReference>
<sequence length="2774" mass="295229">MPPLLAPLLCLALLPALAARGLRCSQPGGACLNGGRCQVVNSTEETCVCSGAFVGQRCQDPNPCLSSPCKNAGTCRVVDRGGAADYACICPLGFSGPLCLTPLDNACLSSPCRNGGTCDLVTLTEYKCRCPPGWSGKSCQQADPCASNPCANGGQCLPFESSYICGCPPGFHGPTCRQDVNECSQSPGLCRHGGTCHNEVGSYRCVCRATHTGPHCELPYVPCSPSPCQNGGTCRPTGDTTYECACLPGFTGQNCEENVDDCPGNGCKNGGACVDGVNTYNCRCPPEWTGQYCTEDVDECQLMPTACQNGGTCHNTLGGYNCVCVNGWTGEDCGENIDDCASAACFHGATCHDRVASFYCECPHGRTGLLCHLSDACISNPCNEGSNCDTNPVNGKAICTCPSGYTGPACSQDVDECALGANPCEHAGKCLNTLGSFECQCLQGYTGPRCEIDVNECVSNPCQNDATCLDQIGEFQCICMPGYEGVYCEVNMDECASSPCLHGGRCLDKINEFVCECPTGFSGHLCQYDVDECASTPCRNGARCLDGPNTYTCVCTEGYTGTHCEVDIDECDPDPCHYGSCKDGVATFTCLCQPGYTGHHCETNINECHSQPCRHGGTCQDRDNAYFCFCLKGTTGPNCEVNLDDCASSPCDSGTCLDKIDGYECACEPGYTGSMCNVNIDECAANPCHNGGTCEDGINGFTCHCPEGYHDPTCLSEVNECNSSPCVHGVCRDSLNGYKCDCEPGWSGTNCDINTNECESNPCVNGGTCKDMTSGYVCTCREGFSGPNCQTNINECASNPCLNQGTCIDDVAGYKCNCLLPYTGATCEGVLAPCAPSPCRNSGVCKESEDYESFFCVCPVGWQGQTCEIDVNECVKSPCRNGASCQNTNGSYRCLCQAGYTGRNCESDIDDCRPNPCHNGGSCTDGVNTAFCDCLPGFQGAFCEEDINECASNPCHHGANCTDCVDSYTCTCPAGFNGIHCENNTPDCTESSCFNGGTCVDGINAFTCLCPPGFTGSYCQHDINECDSRPCLHGGTCQDSYGTYKCTCPQGYTGLNCQDLVRWCDSSPCKNGGKCWQTNTLERWEGSSGWTGLYCDVPSVSCEVAAQQRGNQHAPAGPRSPEGRATSHNPHLPPPPGLKGPHRCQHTEMDIHAGNTHHSRGQAGYNGRHAEDDSNQGPPSPRQNGATCTDDLAGHPGKQRRSRENVLGGGSVSLPPAPLCLGSASTSLRPSCLAYETCPHHTLSKAPDLPNHRRGLNPLNPPGTAGQPDCCQPTRRSMTGYHGANCSEEINECLSHPCQNGGTCIDLTNTHKSPGPRGTQGKAAPQGAAHGHHQSRAPRGRPATNTQSHAASTHWRPTEPAPRDPEGCPSRKCGVRPPPPHHAGPEHPEGVHCEINVDDCSPPLDPAPRRTRAGNNATGADQTAGHSSTCPPGHEEEQHEGDVNECLSNPGHTHDTQNSRQRVNDFHCERRHSHTGRQGPRVWHGAGQQGPEGRRCESVINGCKGKPCKNGGTCNVASNTARGFICKRPDGFEGATCENDARTCGTLRCLHGGTCISGPRSPTCLCLAPFTGPECQFPASSPCLSGNPCYNQGSCEPTSESPFYRCLCPPKFNGLLCHILDYSFGGGAGRDIPPPQIEEACELPECQADAGNKVCSLQCNNHACGWDGGDCSLNFNDPWKNCTQSLQCWKYFSDGRCDSQCNSAGCLFDGFDCQHAEGQCNPLYDQYCKDHFSDGHCDQGCNSAECEWDGLDCAEHVPERLAAGTLVLVVLLPPQQLRNHSLHFLRELSRVLHTNVVFKRDAQGHQMIFPYYGHEEELRKHPIKRAAGWAAPGSLLGQATASLLPGSSRRQRRELDPMDIRGSIVYLEIDNRQCMQSSSQCFQSATDVAAFLGALASLGSLNIPYKIDAVQSETVEPPPPAQLHLMYVAAAAFVLLFFVGCGVLLSRKRRRQHGQLWFPEGFKVSEASKKKRREPLGEDSVGLKRLPGSPLSSPSTPPRPLKNASDGALMDESQNEWGDEGLETKKFRVSPVGPGLPGGWLTLGPTAWARDACAPMEAAQRATGAGVILAGGALEALRKEAMQGSGPAASPTCKRGRGPAQHQSPKSTLLREKGASLHNQTDRTGETALHLAARYSRSDAAKRLLEASADANIQDNMGRTPLHAAVSADAQGVFQILIRNRATDLDARMHDGTTPLILAARLAVEGMLEDLINSHADVNAVDDLGKSALHWAAAVNNVDAAIVLLKNGANKDMQNNKEETPLFLAAREGSYETAKVLLDHFANRDITDHMDRLPRDIAQERMHHDIVRLLDEHNLVRSPQLHGAALGSTPRLSPTLCSPSGYLGNLKPSVQGKKARKPSTKGPACGSKEARDLKARRKKSQDGKGCLLDSSSMLSPVDSLESPHGYLSDVASPPLLPSPFQQSPSMPLNHLPGMPDAHLGISHLNVAAKPEMAALGGGSRLAFEPGPPRLSHLPVASSTGTILGASSTGAVNFTVGGAAGLNGQCEWLSRLQSGMVPSQYNPLRGAVAPSTLSTQAPALQHTMMGSLPGSLSASALSQMMSYQGLPSARHATQPHLVQPQQVPQQNLQMQQQNLQMPDMQQPQSLQPPAQPHLGVGTAASGQLGRSLLGGEPSQDVQPLGPGNLTVHTILPQESQALPTSLPSSLVPPMTTTQFLTPPSQHSYSSSPVDNTPSHQLQVPEHPFLTPSPESPDQWSSSSPHSNISDWSEGISSPPTTMQSQVTHIPEAFKEIEKKVDDRAGVTRETSRGHPSGSD</sequence>
<dbReference type="FunFam" id="2.10.25.10:FF:000558">
    <property type="entry name" value="Neurogenic locus notch homolog protein 1"/>
    <property type="match status" value="1"/>
</dbReference>
<dbReference type="PRINTS" id="PR01452">
    <property type="entry name" value="LNOTCHREPEAT"/>
</dbReference>
<keyword evidence="11 31" id="KW-0732">Signal</keyword>
<dbReference type="Pfam" id="PF00066">
    <property type="entry name" value="Notch"/>
    <property type="match status" value="3"/>
</dbReference>
<dbReference type="SMART" id="SM00248">
    <property type="entry name" value="ANK"/>
    <property type="match status" value="5"/>
</dbReference>
<keyword evidence="14 26" id="KW-0106">Calcium</keyword>
<feature type="disulfide bond" evidence="29">
    <location>
        <begin position="858"/>
        <end position="867"/>
    </location>
</feature>
<dbReference type="FunFam" id="2.10.25.10:FF:000031">
    <property type="entry name" value="neurogenic locus notch homolog protein 3"/>
    <property type="match status" value="1"/>
</dbReference>
<accession>A0A5E4AC69</accession>
<evidence type="ECO:0000256" key="13">
    <source>
        <dbReference type="ARBA" id="ARBA00022782"/>
    </source>
</evidence>
<feature type="disulfide bond" evidence="27">
    <location>
        <begin position="462"/>
        <end position="477"/>
    </location>
</feature>
<dbReference type="InterPro" id="IPR000742">
    <property type="entry name" value="EGF"/>
</dbReference>
<feature type="domain" description="EGF-like" evidence="32">
    <location>
        <begin position="908"/>
        <end position="944"/>
    </location>
</feature>
<comment type="subcellular location">
    <subcellularLocation>
        <location evidence="2">Cell membrane</location>
        <topology evidence="2">Single-pass type I membrane protein</topology>
    </subcellularLocation>
    <subcellularLocation>
        <location evidence="1">Nucleus</location>
    </subcellularLocation>
</comment>
<dbReference type="SMART" id="SM01339">
    <property type="entry name" value="NODP"/>
    <property type="match status" value="1"/>
</dbReference>
<dbReference type="InterPro" id="IPR018097">
    <property type="entry name" value="EGF_Ca-bd_CS"/>
</dbReference>
<feature type="disulfide bond" evidence="27">
    <location>
        <begin position="424"/>
        <end position="439"/>
    </location>
</feature>
<dbReference type="FunFam" id="3.30.300.320:FF:000001">
    <property type="entry name" value="Neurogenic locus notch 1"/>
    <property type="match status" value="1"/>
</dbReference>
<dbReference type="FunFam" id="2.10.25.10:FF:000122">
    <property type="entry name" value="Protein crumbs homolog 2"/>
    <property type="match status" value="1"/>
</dbReference>
<feature type="region of interest" description="Disordered" evidence="30">
    <location>
        <begin position="1968"/>
        <end position="2006"/>
    </location>
</feature>
<dbReference type="Gene3D" id="3.30.300.320">
    <property type="match status" value="1"/>
</dbReference>
<feature type="domain" description="EGF-like" evidence="32">
    <location>
        <begin position="491"/>
        <end position="527"/>
    </location>
</feature>
<comment type="similarity">
    <text evidence="3">Belongs to the NOTCH family.</text>
</comment>
<dbReference type="FunFam" id="2.10.25.10:FF:000309">
    <property type="entry name" value="Uncharacterized protein, isoform A"/>
    <property type="match status" value="1"/>
</dbReference>
<evidence type="ECO:0000256" key="7">
    <source>
        <dbReference type="ARBA" id="ARBA00022536"/>
    </source>
</evidence>
<evidence type="ECO:0000256" key="11">
    <source>
        <dbReference type="ARBA" id="ARBA00022729"/>
    </source>
</evidence>
<evidence type="ECO:0000256" key="19">
    <source>
        <dbReference type="ARBA" id="ARBA00023136"/>
    </source>
</evidence>
<dbReference type="FunFam" id="2.10.25.10:FF:000688">
    <property type="entry name" value="Neurogenic locus notch homolog protein 1"/>
    <property type="match status" value="1"/>
</dbReference>
<feature type="compositionally biased region" description="Low complexity" evidence="30">
    <location>
        <begin position="2706"/>
        <end position="2721"/>
    </location>
</feature>
<dbReference type="EMBL" id="CABDUW010000036">
    <property type="protein sequence ID" value="VTJ54252.1"/>
    <property type="molecule type" value="Genomic_DNA"/>
</dbReference>
<feature type="disulfide bond" evidence="27">
    <location>
        <begin position="457"/>
        <end position="468"/>
    </location>
</feature>
<evidence type="ECO:0000256" key="29">
    <source>
        <dbReference type="PROSITE-ProRule" id="PRU00076"/>
    </source>
</evidence>
<feature type="compositionally biased region" description="Polar residues" evidence="30">
    <location>
        <begin position="2673"/>
        <end position="2696"/>
    </location>
</feature>
<dbReference type="PROSITE" id="PS50026">
    <property type="entry name" value="EGF_3"/>
    <property type="match status" value="31"/>
</dbReference>
<evidence type="ECO:0000256" key="3">
    <source>
        <dbReference type="ARBA" id="ARBA00005847"/>
    </source>
</evidence>
<dbReference type="InterPro" id="IPR002110">
    <property type="entry name" value="Ankyrin_rpt"/>
</dbReference>
<evidence type="ECO:0000256" key="16">
    <source>
        <dbReference type="ARBA" id="ARBA00022989"/>
    </source>
</evidence>
<feature type="domain" description="EGF-like" evidence="32">
    <location>
        <begin position="830"/>
        <end position="868"/>
    </location>
</feature>
<dbReference type="PROSITE" id="PS00022">
    <property type="entry name" value="EGF_1"/>
    <property type="match status" value="28"/>
</dbReference>
<feature type="domain" description="EGF-like" evidence="32">
    <location>
        <begin position="567"/>
        <end position="602"/>
    </location>
</feature>
<feature type="disulfide bond" evidence="29">
    <location>
        <begin position="382"/>
        <end position="399"/>
    </location>
</feature>
<dbReference type="InterPro" id="IPR010660">
    <property type="entry name" value="Notch_NOD_dom"/>
</dbReference>
<dbReference type="GO" id="GO:0003008">
    <property type="term" value="P:system process"/>
    <property type="evidence" value="ECO:0007669"/>
    <property type="project" value="UniProtKB-ARBA"/>
</dbReference>
<dbReference type="InterPro" id="IPR001881">
    <property type="entry name" value="EGF-like_Ca-bd_dom"/>
</dbReference>
<dbReference type="PROSITE" id="PS01186">
    <property type="entry name" value="EGF_2"/>
    <property type="match status" value="23"/>
</dbReference>
<evidence type="ECO:0000256" key="30">
    <source>
        <dbReference type="SAM" id="MobiDB-lite"/>
    </source>
</evidence>
<feature type="repeat" description="ANK" evidence="28">
    <location>
        <begin position="2191"/>
        <end position="2223"/>
    </location>
</feature>
<feature type="domain" description="EGF-like" evidence="32">
    <location>
        <begin position="60"/>
        <end position="100"/>
    </location>
</feature>
<evidence type="ECO:0000256" key="20">
    <source>
        <dbReference type="ARBA" id="ARBA00023157"/>
    </source>
</evidence>
<keyword evidence="23" id="KW-0675">Receptor</keyword>
<feature type="disulfide bond" evidence="29">
    <location>
        <begin position="324"/>
        <end position="333"/>
    </location>
</feature>
<feature type="region of interest" description="Disordered" evidence="30">
    <location>
        <begin position="1106"/>
        <end position="1215"/>
    </location>
</feature>
<dbReference type="GO" id="GO:0001525">
    <property type="term" value="P:angiogenesis"/>
    <property type="evidence" value="ECO:0007669"/>
    <property type="project" value="UniProtKB-KW"/>
</dbReference>
<feature type="compositionally biased region" description="Low complexity" evidence="30">
    <location>
        <begin position="1983"/>
        <end position="1994"/>
    </location>
</feature>
<feature type="disulfide bond" evidence="29">
    <location>
        <begin position="896"/>
        <end position="905"/>
    </location>
</feature>
<dbReference type="InterPro" id="IPR024600">
    <property type="entry name" value="Notch_C"/>
</dbReference>
<dbReference type="FunFam" id="2.10.25.10:FF:000472">
    <property type="entry name" value="Uncharacterized protein, isoform A"/>
    <property type="match status" value="1"/>
</dbReference>
<dbReference type="FunFam" id="2.10.25.10:FF:000127">
    <property type="entry name" value="Neurogenic locus notch protein 1"/>
    <property type="match status" value="2"/>
</dbReference>
<dbReference type="PROSITE" id="PS01187">
    <property type="entry name" value="EGF_CA"/>
    <property type="match status" value="9"/>
</dbReference>
<keyword evidence="13" id="KW-0221">Differentiation</keyword>
<feature type="disulfide bond" evidence="29">
    <location>
        <begin position="571"/>
        <end position="581"/>
    </location>
</feature>
<feature type="disulfide bond" evidence="27 29">
    <location>
        <begin position="517"/>
        <end position="526"/>
    </location>
</feature>
<feature type="domain" description="EGF-like" evidence="32">
    <location>
        <begin position="141"/>
        <end position="177"/>
    </location>
</feature>
<feature type="domain" description="EGF-like" evidence="32">
    <location>
        <begin position="219"/>
        <end position="256"/>
    </location>
</feature>
<evidence type="ECO:0000256" key="31">
    <source>
        <dbReference type="SAM" id="SignalP"/>
    </source>
</evidence>
<dbReference type="SUPFAM" id="SSF57184">
    <property type="entry name" value="Growth factor receptor domain"/>
    <property type="match status" value="5"/>
</dbReference>
<feature type="disulfide bond" evidence="29">
    <location>
        <begin position="284"/>
        <end position="293"/>
    </location>
</feature>
<keyword evidence="21" id="KW-0010">Activator</keyword>
<feature type="disulfide bond" evidence="29">
    <location>
        <begin position="207"/>
        <end position="216"/>
    </location>
</feature>
<protein>
    <recommendedName>
        <fullName evidence="4">Neurogenic locus notch homolog protein 1</fullName>
    </recommendedName>
</protein>
<dbReference type="Pfam" id="PF00008">
    <property type="entry name" value="EGF"/>
    <property type="match status" value="17"/>
</dbReference>
<dbReference type="FunFam" id="2.10.25.10:FF:000157">
    <property type="entry name" value="Neurogenic locus notch protein 1"/>
    <property type="match status" value="1"/>
</dbReference>
<feature type="binding site" evidence="26">
    <location>
        <position position="454"/>
    </location>
    <ligand>
        <name>Ca(2+)</name>
        <dbReference type="ChEBI" id="CHEBI:29108"/>
        <label>2</label>
    </ligand>
</feature>
<feature type="binding site" evidence="26">
    <location>
        <position position="436"/>
    </location>
    <ligand>
        <name>Ca(2+)</name>
        <dbReference type="ChEBI" id="CHEBI:29108"/>
        <label>1</label>
    </ligand>
</feature>
<feature type="repeat" description="ANK" evidence="28">
    <location>
        <begin position="2224"/>
        <end position="2256"/>
    </location>
</feature>
<dbReference type="Gene3D" id="2.10.25.10">
    <property type="entry name" value="Laminin"/>
    <property type="match status" value="30"/>
</dbReference>
<dbReference type="PROSITE" id="PS50297">
    <property type="entry name" value="ANK_REP_REGION"/>
    <property type="match status" value="4"/>
</dbReference>
<feature type="disulfide bond" evidence="29">
    <location>
        <begin position="1589"/>
        <end position="1606"/>
    </location>
</feature>
<feature type="region of interest" description="Disordered" evidence="30">
    <location>
        <begin position="2339"/>
        <end position="2393"/>
    </location>
</feature>
<feature type="domain" description="EGF-like" evidence="32">
    <location>
        <begin position="1499"/>
        <end position="1538"/>
    </location>
</feature>
<feature type="domain" description="EGF-like" evidence="32">
    <location>
        <begin position="717"/>
        <end position="752"/>
    </location>
</feature>
<dbReference type="FunFam" id="2.10.25.10:FF:000095">
    <property type="entry name" value="Notch, isoform B"/>
    <property type="match status" value="1"/>
</dbReference>
<feature type="disulfide bond" evidence="29">
    <location>
        <begin position="592"/>
        <end position="601"/>
    </location>
</feature>
<feature type="disulfide bond" evidence="29">
    <location>
        <begin position="555"/>
        <end position="564"/>
    </location>
</feature>
<dbReference type="FunFam" id="2.10.25.10:FF:000125">
    <property type="entry name" value="Neurogenic locus notch protein-like"/>
    <property type="match status" value="1"/>
</dbReference>
<evidence type="ECO:0000256" key="15">
    <source>
        <dbReference type="ARBA" id="ARBA00022976"/>
    </source>
</evidence>
<feature type="disulfide bond" evidence="29">
    <location>
        <begin position="934"/>
        <end position="943"/>
    </location>
</feature>
<feature type="domain" description="LNR" evidence="33">
    <location>
        <begin position="1682"/>
        <end position="1723"/>
    </location>
</feature>
<dbReference type="SMART" id="SM00004">
    <property type="entry name" value="NL"/>
    <property type="match status" value="3"/>
</dbReference>
<dbReference type="Pfam" id="PF06816">
    <property type="entry name" value="NOD"/>
    <property type="match status" value="1"/>
</dbReference>
<feature type="domain" description="LNR" evidence="33">
    <location>
        <begin position="1724"/>
        <end position="1763"/>
    </location>
</feature>
<dbReference type="InterPro" id="IPR013032">
    <property type="entry name" value="EGF-like_CS"/>
</dbReference>
<dbReference type="InterPro" id="IPR051022">
    <property type="entry name" value="Notch_Cell-Fate_Det"/>
</dbReference>
<feature type="region of interest" description="Disordered" evidence="30">
    <location>
        <begin position="2658"/>
        <end position="2774"/>
    </location>
</feature>
<dbReference type="PROSITE" id="PS50258">
    <property type="entry name" value="LNR"/>
    <property type="match status" value="3"/>
</dbReference>
<dbReference type="SMART" id="SM00181">
    <property type="entry name" value="EGF"/>
    <property type="match status" value="31"/>
</dbReference>
<feature type="compositionally biased region" description="Basic and acidic residues" evidence="30">
    <location>
        <begin position="1452"/>
        <end position="1468"/>
    </location>
</feature>
<feature type="disulfide bond" evidence="29">
    <location>
        <begin position="401"/>
        <end position="410"/>
    </location>
</feature>
<feature type="domain" description="EGF-like" evidence="32">
    <location>
        <begin position="792"/>
        <end position="828"/>
    </location>
</feature>
<dbReference type="Pfam" id="PF12661">
    <property type="entry name" value="hEGF"/>
    <property type="match status" value="4"/>
</dbReference>
<dbReference type="Pfam" id="PF07684">
    <property type="entry name" value="NODP"/>
    <property type="match status" value="1"/>
</dbReference>
<evidence type="ECO:0000256" key="12">
    <source>
        <dbReference type="ARBA" id="ARBA00022737"/>
    </source>
</evidence>
<feature type="domain" description="EGF-like" evidence="32">
    <location>
        <begin position="604"/>
        <end position="640"/>
    </location>
</feature>
<feature type="region of interest" description="Disordered" evidence="30">
    <location>
        <begin position="1309"/>
        <end position="1491"/>
    </location>
</feature>
<evidence type="ECO:0000256" key="26">
    <source>
        <dbReference type="PIRSR" id="PIRSR002279-1"/>
    </source>
</evidence>
<feature type="domain" description="EGF-like" evidence="32">
    <location>
        <begin position="642"/>
        <end position="677"/>
    </location>
</feature>
<dbReference type="InterPro" id="IPR008297">
    <property type="entry name" value="Notch"/>
</dbReference>
<evidence type="ECO:0000256" key="24">
    <source>
        <dbReference type="ARBA" id="ARBA00023180"/>
    </source>
</evidence>
<feature type="domain" description="EGF-like" evidence="32">
    <location>
        <begin position="1579"/>
        <end position="1618"/>
    </location>
</feature>
<feature type="chain" id="PRO_5022933211" description="Neurogenic locus notch homolog protein 1" evidence="31">
    <location>
        <begin position="19"/>
        <end position="2774"/>
    </location>
</feature>
<feature type="disulfide bond" evidence="29">
    <location>
        <begin position="1608"/>
        <end position="1617"/>
    </location>
</feature>
<dbReference type="PROSITE" id="PS00010">
    <property type="entry name" value="ASX_HYDROXYL"/>
    <property type="match status" value="19"/>
</dbReference>
<evidence type="ECO:0000256" key="6">
    <source>
        <dbReference type="ARBA" id="ARBA00022475"/>
    </source>
</evidence>
<dbReference type="InterPro" id="IPR000800">
    <property type="entry name" value="Notch_dom"/>
</dbReference>
<feature type="domain" description="EGF-like" evidence="32">
    <location>
        <begin position="870"/>
        <end position="906"/>
    </location>
</feature>
<proteinExistence type="inferred from homology"/>
<dbReference type="FunFam" id="3.30.70.3310:FF:000003">
    <property type="entry name" value="Neurogenic locus notch 1"/>
    <property type="match status" value="1"/>
</dbReference>
<dbReference type="PRINTS" id="PR01984">
    <property type="entry name" value="NOTCH1"/>
</dbReference>
<dbReference type="GO" id="GO:0005886">
    <property type="term" value="C:plasma membrane"/>
    <property type="evidence" value="ECO:0007669"/>
    <property type="project" value="UniProtKB-SubCell"/>
</dbReference>
<dbReference type="Proteomes" id="UP000335636">
    <property type="component" value="Unassembled WGS sequence"/>
</dbReference>
<keyword evidence="20 27" id="KW-1015">Disulfide bond</keyword>
<feature type="disulfide bond" evidence="27">
    <location>
        <begin position="500"/>
        <end position="515"/>
    </location>
</feature>
<keyword evidence="18 28" id="KW-0040">ANK repeat</keyword>
<organism evidence="34 35">
    <name type="scientific">Marmota monax</name>
    <name type="common">Woodchuck</name>
    <dbReference type="NCBI Taxonomy" id="9995"/>
    <lineage>
        <taxon>Eukaryota</taxon>
        <taxon>Metazoa</taxon>
        <taxon>Chordata</taxon>
        <taxon>Craniata</taxon>
        <taxon>Vertebrata</taxon>
        <taxon>Euteleostomi</taxon>
        <taxon>Mammalia</taxon>
        <taxon>Eutheria</taxon>
        <taxon>Euarchontoglires</taxon>
        <taxon>Glires</taxon>
        <taxon>Rodentia</taxon>
        <taxon>Sciuromorpha</taxon>
        <taxon>Sciuridae</taxon>
        <taxon>Xerinae</taxon>
        <taxon>Marmotini</taxon>
        <taxon>Marmota</taxon>
    </lineage>
</organism>
<feature type="domain" description="EGF-like" evidence="32">
    <location>
        <begin position="103"/>
        <end position="140"/>
    </location>
</feature>
<dbReference type="FunFam" id="2.10.25.10:FF:000279">
    <property type="entry name" value="Neurogenic locus notch 1"/>
    <property type="match status" value="1"/>
</dbReference>
<feature type="domain" description="EGF-like" evidence="32">
    <location>
        <begin position="679"/>
        <end position="715"/>
    </location>
</feature>
<feature type="signal peptide" evidence="31">
    <location>
        <begin position="1"/>
        <end position="18"/>
    </location>
</feature>
<feature type="disulfide bond" evidence="29">
    <location>
        <begin position="49"/>
        <end position="58"/>
    </location>
</feature>
<feature type="compositionally biased region" description="Low complexity" evidence="30">
    <location>
        <begin position="2595"/>
        <end position="2607"/>
    </location>
</feature>
<feature type="binding site" evidence="26">
    <location>
        <position position="470"/>
    </location>
    <ligand>
        <name>Ca(2+)</name>
        <dbReference type="ChEBI" id="CHEBI:29108"/>
        <label>2</label>
    </ligand>
</feature>
<feature type="compositionally biased region" description="Low complexity" evidence="30">
    <location>
        <begin position="1320"/>
        <end position="1329"/>
    </location>
</feature>
<feature type="binding site" evidence="26">
    <location>
        <position position="491"/>
    </location>
    <ligand>
        <name>Ca(2+)</name>
        <dbReference type="ChEBI" id="CHEBI:29108"/>
        <label>3</label>
    </ligand>
</feature>
<feature type="binding site" evidence="26">
    <location>
        <position position="471"/>
    </location>
    <ligand>
        <name>Ca(2+)</name>
        <dbReference type="ChEBI" id="CHEBI:29108"/>
        <label>2</label>
    </ligand>
</feature>
<feature type="disulfide bond" evidence="29">
    <location>
        <begin position="667"/>
        <end position="676"/>
    </location>
</feature>
<dbReference type="PANTHER" id="PTHR24049">
    <property type="entry name" value="CRUMBS FAMILY MEMBER"/>
    <property type="match status" value="1"/>
</dbReference>
<dbReference type="PROSITE" id="PS50088">
    <property type="entry name" value="ANK_REPEAT"/>
    <property type="match status" value="4"/>
</dbReference>
<feature type="binding site" evidence="26">
    <location>
        <position position="433"/>
    </location>
    <ligand>
        <name>Ca(2+)</name>
        <dbReference type="ChEBI" id="CHEBI:29108"/>
        <label>1</label>
    </ligand>
</feature>
<dbReference type="InterPro" id="IPR000152">
    <property type="entry name" value="EGF-type_Asp/Asn_hydroxyl_site"/>
</dbReference>
<feature type="region of interest" description="Disordered" evidence="30">
    <location>
        <begin position="2081"/>
        <end position="2123"/>
    </location>
</feature>
<dbReference type="PRINTS" id="PR00010">
    <property type="entry name" value="EGFBLOOD"/>
</dbReference>
<dbReference type="CDD" id="cd00054">
    <property type="entry name" value="EGF_CA"/>
    <property type="match status" value="25"/>
</dbReference>
<dbReference type="Pfam" id="PF00023">
    <property type="entry name" value="Ank"/>
    <property type="match status" value="1"/>
</dbReference>
<feature type="repeat" description="ANK" evidence="28">
    <location>
        <begin position="2257"/>
        <end position="2289"/>
    </location>
</feature>
<comment type="caution">
    <text evidence="34">The sequence shown here is derived from an EMBL/GenBank/DDBJ whole genome shotgun (WGS) entry which is preliminary data.</text>
</comment>
<dbReference type="GO" id="GO:0007219">
    <property type="term" value="P:Notch signaling pathway"/>
    <property type="evidence" value="ECO:0007669"/>
    <property type="project" value="UniProtKB-KW"/>
</dbReference>
<evidence type="ECO:0000256" key="5">
    <source>
        <dbReference type="ARBA" id="ARBA00022473"/>
    </source>
</evidence>
<keyword evidence="15" id="KW-0914">Notch signaling pathway</keyword>
<feature type="compositionally biased region" description="Polar residues" evidence="30">
    <location>
        <begin position="2722"/>
        <end position="2742"/>
    </location>
</feature>
<evidence type="ECO:0000256" key="25">
    <source>
        <dbReference type="ARBA" id="ARBA00023242"/>
    </source>
</evidence>
<feature type="binding site" evidence="26">
    <location>
        <position position="508"/>
    </location>
    <ligand>
        <name>Ca(2+)</name>
        <dbReference type="ChEBI" id="CHEBI:29108"/>
        <label>3</label>
    </ligand>
</feature>
<dbReference type="PRINTS" id="PR01983">
    <property type="entry name" value="NOTCH"/>
</dbReference>
<dbReference type="GO" id="GO:0048732">
    <property type="term" value="P:gland development"/>
    <property type="evidence" value="ECO:0007669"/>
    <property type="project" value="UniProtKB-ARBA"/>
</dbReference>
<feature type="domain" description="EGF-like" evidence="32">
    <location>
        <begin position="984"/>
        <end position="1020"/>
    </location>
</feature>
<feature type="disulfide bond" evidence="27">
    <location>
        <begin position="495"/>
        <end position="506"/>
    </location>
</feature>
<evidence type="ECO:0000256" key="23">
    <source>
        <dbReference type="ARBA" id="ARBA00023170"/>
    </source>
</evidence>
<dbReference type="Pfam" id="PF07645">
    <property type="entry name" value="EGF_CA"/>
    <property type="match status" value="4"/>
</dbReference>
<feature type="domain" description="EGF-like" evidence="32">
    <location>
        <begin position="529"/>
        <end position="565"/>
    </location>
</feature>
<feature type="domain" description="EGF-like" evidence="32">
    <location>
        <begin position="1022"/>
        <end position="1058"/>
    </location>
</feature>
<evidence type="ECO:0000256" key="8">
    <source>
        <dbReference type="ARBA" id="ARBA00022657"/>
    </source>
</evidence>
<evidence type="ECO:0000256" key="27">
    <source>
        <dbReference type="PIRSR" id="PIRSR002279-2"/>
    </source>
</evidence>
<keyword evidence="22" id="KW-0804">Transcription</keyword>
<evidence type="ECO:0000259" key="32">
    <source>
        <dbReference type="PROSITE" id="PS50026"/>
    </source>
</evidence>
<evidence type="ECO:0000256" key="10">
    <source>
        <dbReference type="ARBA" id="ARBA00022723"/>
    </source>
</evidence>
<dbReference type="FunFam" id="2.10.25.10:FF:000080">
    <property type="entry name" value="Neurogenic locus notch 1"/>
    <property type="match status" value="2"/>
</dbReference>
<feature type="domain" description="EGF-like" evidence="32">
    <location>
        <begin position="754"/>
        <end position="790"/>
    </location>
</feature>
<evidence type="ECO:0000256" key="22">
    <source>
        <dbReference type="ARBA" id="ARBA00023163"/>
    </source>
</evidence>
<dbReference type="InterPro" id="IPR049883">
    <property type="entry name" value="NOTCH1_EGF-like"/>
</dbReference>
<dbReference type="Pfam" id="PF12796">
    <property type="entry name" value="Ank_2"/>
    <property type="match status" value="2"/>
</dbReference>
<reference evidence="34" key="1">
    <citation type="submission" date="2019-04" db="EMBL/GenBank/DDBJ databases">
        <authorList>
            <person name="Alioto T."/>
            <person name="Alioto T."/>
        </authorList>
    </citation>
    <scope>NUCLEOTIDE SEQUENCE [LARGE SCALE GENOMIC DNA]</scope>
</reference>
<feature type="disulfide bond" evidence="27 29">
    <location>
        <begin position="479"/>
        <end position="488"/>
    </location>
</feature>
<feature type="compositionally biased region" description="Low complexity" evidence="30">
    <location>
        <begin position="2658"/>
        <end position="2672"/>
    </location>
</feature>
<dbReference type="FunFam" id="2.10.25.10:FF:000100">
    <property type="entry name" value="neurogenic locus notch homolog protein 3"/>
    <property type="match status" value="1"/>
</dbReference>
<feature type="disulfide bond" evidence="29">
    <location>
        <begin position="646"/>
        <end position="656"/>
    </location>
</feature>
<feature type="compositionally biased region" description="Basic and acidic residues" evidence="30">
    <location>
        <begin position="2109"/>
        <end position="2123"/>
    </location>
</feature>
<feature type="binding site" evidence="26">
    <location>
        <position position="453"/>
    </location>
    <ligand>
        <name>Ca(2+)</name>
        <dbReference type="ChEBI" id="CHEBI:29108"/>
        <label>2</label>
    </ligand>
</feature>
<feature type="domain" description="EGF-like" evidence="32">
    <location>
        <begin position="1540"/>
        <end position="1576"/>
    </location>
</feature>
<keyword evidence="25" id="KW-0539">Nucleus</keyword>
<keyword evidence="12" id="KW-0677">Repeat</keyword>
<dbReference type="Gene3D" id="3.30.70.3310">
    <property type="match status" value="1"/>
</dbReference>
<dbReference type="FunFam" id="2.10.25.10:FF:000060">
    <property type="entry name" value="Neurogenic locus notch protein 1"/>
    <property type="match status" value="2"/>
</dbReference>
<feature type="binding site" evidence="26">
    <location>
        <position position="456"/>
    </location>
    <ligand>
        <name>Ca(2+)</name>
        <dbReference type="ChEBI" id="CHEBI:29108"/>
        <label>2</label>
    </ligand>
</feature>
<dbReference type="GO" id="GO:0038023">
    <property type="term" value="F:signaling receptor activity"/>
    <property type="evidence" value="ECO:0007669"/>
    <property type="project" value="InterPro"/>
</dbReference>
<feature type="disulfide bond" evidence="29">
    <location>
        <begin position="705"/>
        <end position="714"/>
    </location>
</feature>
<feature type="disulfide bond" evidence="29">
    <location>
        <begin position="362"/>
        <end position="371"/>
    </location>
</feature>
<dbReference type="FunFam" id="2.10.25.10:FF:000004">
    <property type="entry name" value="Neurogenic locus notch 1"/>
    <property type="match status" value="7"/>
</dbReference>
<dbReference type="GO" id="GO:0051240">
    <property type="term" value="P:positive regulation of multicellular organismal process"/>
    <property type="evidence" value="ECO:0007669"/>
    <property type="project" value="UniProtKB-ARBA"/>
</dbReference>
<keyword evidence="5" id="KW-0217">Developmental protein</keyword>
<dbReference type="SUPFAM" id="SSF48403">
    <property type="entry name" value="Ankyrin repeat"/>
    <property type="match status" value="1"/>
</dbReference>
<feature type="compositionally biased region" description="Basic residues" evidence="30">
    <location>
        <begin position="1330"/>
        <end position="1339"/>
    </location>
</feature>
<dbReference type="SMART" id="SM00179">
    <property type="entry name" value="EGF_CA"/>
    <property type="match status" value="27"/>
</dbReference>
<evidence type="ECO:0000256" key="9">
    <source>
        <dbReference type="ARBA" id="ARBA00022692"/>
    </source>
</evidence>
<feature type="disulfide bond" evidence="29">
    <location>
        <begin position="1566"/>
        <end position="1575"/>
    </location>
</feature>
<feature type="disulfide bond" evidence="27">
    <location>
        <begin position="417"/>
        <end position="430"/>
    </location>
</feature>
<feature type="disulfide bond" evidence="29">
    <location>
        <begin position="246"/>
        <end position="255"/>
    </location>
</feature>